<protein>
    <submittedName>
        <fullName evidence="1">Uncharacterized protein</fullName>
    </submittedName>
</protein>
<proteinExistence type="predicted"/>
<dbReference type="EMBL" id="MU003769">
    <property type="protein sequence ID" value="KAF2725071.1"/>
    <property type="molecule type" value="Genomic_DNA"/>
</dbReference>
<keyword evidence="2" id="KW-1185">Reference proteome</keyword>
<reference evidence="1" key="1">
    <citation type="journal article" date="2020" name="Stud. Mycol.">
        <title>101 Dothideomycetes genomes: a test case for predicting lifestyles and emergence of pathogens.</title>
        <authorList>
            <person name="Haridas S."/>
            <person name="Albert R."/>
            <person name="Binder M."/>
            <person name="Bloem J."/>
            <person name="Labutti K."/>
            <person name="Salamov A."/>
            <person name="Andreopoulos B."/>
            <person name="Baker S."/>
            <person name="Barry K."/>
            <person name="Bills G."/>
            <person name="Bluhm B."/>
            <person name="Cannon C."/>
            <person name="Castanera R."/>
            <person name="Culley D."/>
            <person name="Daum C."/>
            <person name="Ezra D."/>
            <person name="Gonzalez J."/>
            <person name="Henrissat B."/>
            <person name="Kuo A."/>
            <person name="Liang C."/>
            <person name="Lipzen A."/>
            <person name="Lutzoni F."/>
            <person name="Magnuson J."/>
            <person name="Mondo S."/>
            <person name="Nolan M."/>
            <person name="Ohm R."/>
            <person name="Pangilinan J."/>
            <person name="Park H.-J."/>
            <person name="Ramirez L."/>
            <person name="Alfaro M."/>
            <person name="Sun H."/>
            <person name="Tritt A."/>
            <person name="Yoshinaga Y."/>
            <person name="Zwiers L.-H."/>
            <person name="Turgeon B."/>
            <person name="Goodwin S."/>
            <person name="Spatafora J."/>
            <person name="Crous P."/>
            <person name="Grigoriev I."/>
        </authorList>
    </citation>
    <scope>NUCLEOTIDE SEQUENCE</scope>
    <source>
        <strain evidence="1">CBS 116435</strain>
    </source>
</reference>
<name>A0A9P4UTT3_9PEZI</name>
<organism evidence="1 2">
    <name type="scientific">Polychaeton citri CBS 116435</name>
    <dbReference type="NCBI Taxonomy" id="1314669"/>
    <lineage>
        <taxon>Eukaryota</taxon>
        <taxon>Fungi</taxon>
        <taxon>Dikarya</taxon>
        <taxon>Ascomycota</taxon>
        <taxon>Pezizomycotina</taxon>
        <taxon>Dothideomycetes</taxon>
        <taxon>Dothideomycetidae</taxon>
        <taxon>Capnodiales</taxon>
        <taxon>Capnodiaceae</taxon>
        <taxon>Polychaeton</taxon>
    </lineage>
</organism>
<dbReference type="InterPro" id="IPR018858">
    <property type="entry name" value="DUF2458"/>
</dbReference>
<feature type="non-terminal residue" evidence="1">
    <location>
        <position position="1"/>
    </location>
</feature>
<dbReference type="Proteomes" id="UP000799441">
    <property type="component" value="Unassembled WGS sequence"/>
</dbReference>
<comment type="caution">
    <text evidence="1">The sequence shown here is derived from an EMBL/GenBank/DDBJ whole genome shotgun (WGS) entry which is preliminary data.</text>
</comment>
<dbReference type="OrthoDB" id="5363415at2759"/>
<accession>A0A9P4UTT3</accession>
<dbReference type="Pfam" id="PF10454">
    <property type="entry name" value="DUF2458"/>
    <property type="match status" value="1"/>
</dbReference>
<evidence type="ECO:0000313" key="2">
    <source>
        <dbReference type="Proteomes" id="UP000799441"/>
    </source>
</evidence>
<dbReference type="AlphaFoldDB" id="A0A9P4UTT3"/>
<sequence length="187" mass="20611">PKPTVDPATITTWQDGLRCVTKIAAQNANFAKAVKRMMAEQRTHELRWYSERQELKKAQTNRSSSAMKAASILQGLNTTSGGIGAGSSYTASSSQSEEAAKATELTAFDRKIHNAQQTLEAAITAELKSLGVPFFGTNVDLVMADSYDVGQAQVPEGHPKWSPLIVESELMELRRRMVKHLEDLYRD</sequence>
<feature type="non-terminal residue" evidence="1">
    <location>
        <position position="187"/>
    </location>
</feature>
<gene>
    <name evidence="1" type="ORF">K431DRAFT_195231</name>
</gene>
<evidence type="ECO:0000313" key="1">
    <source>
        <dbReference type="EMBL" id="KAF2725071.1"/>
    </source>
</evidence>